<dbReference type="KEGG" id="bgj:AWC36_06850"/>
<evidence type="ECO:0000313" key="3">
    <source>
        <dbReference type="Proteomes" id="UP000285972"/>
    </source>
</evidence>
<organism evidence="2 3">
    <name type="scientific">Brenneria goodwinii</name>
    <dbReference type="NCBI Taxonomy" id="1109412"/>
    <lineage>
        <taxon>Bacteria</taxon>
        <taxon>Pseudomonadati</taxon>
        <taxon>Pseudomonadota</taxon>
        <taxon>Gammaproteobacteria</taxon>
        <taxon>Enterobacterales</taxon>
        <taxon>Pectobacteriaceae</taxon>
        <taxon>Brenneria</taxon>
    </lineage>
</organism>
<dbReference type="InterPro" id="IPR048130">
    <property type="entry name" value="T6SS_ExIF-like"/>
</dbReference>
<sequence>MRKEKVINPKELRQELFEAQLKIQSVRRRLDSNHRSVTEADLAQAEQHYQQVLSEWQALPPPPVLPPSGKLEKITGRLESFNRIRCKANFDPDVYATSSDRTLTAGEKGAVGAGAIAIGSPALAGLALKGEETVLDDADYVQGMINGQPFAGWVGMTHLKAGDEVELAAAWQDDHYQVYAIAVPALQIVSVCPRCSHGRYIQAISDVKISAFMTLLMFIIFSSIGFFMDEGTFWENLLNAVINNYDQFYLATTMMLVLGSVLWGLFFYGDYKAYAETACKLAEEIFQVFGWRNPKWINLKKITAKREKELMRQGKWYSPKDTSKPPLPSAKLLWDDEYWHYY</sequence>
<evidence type="ECO:0000256" key="1">
    <source>
        <dbReference type="SAM" id="Phobius"/>
    </source>
</evidence>
<keyword evidence="1" id="KW-0812">Transmembrane</keyword>
<feature type="transmembrane region" description="Helical" evidence="1">
    <location>
        <begin position="209"/>
        <end position="228"/>
    </location>
</feature>
<keyword evidence="1" id="KW-1133">Transmembrane helix</keyword>
<dbReference type="EMBL" id="MJLX01000053">
    <property type="protein sequence ID" value="RLM19627.1"/>
    <property type="molecule type" value="Genomic_DNA"/>
</dbReference>
<dbReference type="Proteomes" id="UP000285972">
    <property type="component" value="Unassembled WGS sequence"/>
</dbReference>
<comment type="caution">
    <text evidence="2">The sequence shown here is derived from an EMBL/GenBank/DDBJ whole genome shotgun (WGS) entry which is preliminary data.</text>
</comment>
<accession>A0AAE8JLS9</accession>
<dbReference type="RefSeq" id="WP_095834006.1">
    <property type="nucleotide sequence ID" value="NZ_CP014137.1"/>
</dbReference>
<feature type="transmembrane region" description="Helical" evidence="1">
    <location>
        <begin position="248"/>
        <end position="268"/>
    </location>
</feature>
<dbReference type="NCBIfam" id="NF041560">
    <property type="entry name" value="T6SS_Burk_ExIF"/>
    <property type="match status" value="1"/>
</dbReference>
<reference evidence="2 3" key="1">
    <citation type="submission" date="2016-09" db="EMBL/GenBank/DDBJ databases">
        <authorList>
            <person name="Doonan J."/>
            <person name="Pachebat J.A."/>
            <person name="Golyshin P.N."/>
            <person name="Denman S."/>
            <person name="Mcdonald J.E."/>
        </authorList>
    </citation>
    <scope>NUCLEOTIDE SEQUENCE [LARGE SCALE GENOMIC DNA]</scope>
    <source>
        <strain evidence="2 3">FRB141</strain>
    </source>
</reference>
<evidence type="ECO:0000313" key="2">
    <source>
        <dbReference type="EMBL" id="RLM19627.1"/>
    </source>
</evidence>
<gene>
    <name evidence="2" type="ORF">BIY26_16970</name>
</gene>
<dbReference type="GeneID" id="70906504"/>
<proteinExistence type="predicted"/>
<keyword evidence="1" id="KW-0472">Membrane</keyword>
<name>A0AAE8JLS9_9GAMM</name>
<dbReference type="AlphaFoldDB" id="A0AAE8JLS9"/>
<protein>
    <submittedName>
        <fullName evidence="2">Uncharacterized protein</fullName>
    </submittedName>
</protein>